<dbReference type="InterPro" id="IPR036875">
    <property type="entry name" value="Znf_CCHC_sf"/>
</dbReference>
<dbReference type="KEGG" id="tet:TTHERM_00444570"/>
<feature type="compositionally biased region" description="Polar residues" evidence="13">
    <location>
        <begin position="540"/>
        <end position="562"/>
    </location>
</feature>
<feature type="compositionally biased region" description="Polar residues" evidence="13">
    <location>
        <begin position="503"/>
        <end position="529"/>
    </location>
</feature>
<keyword evidence="3 12" id="KW-0507">mRNA processing</keyword>
<dbReference type="InterPro" id="IPR001878">
    <property type="entry name" value="Znf_CCHC"/>
</dbReference>
<dbReference type="Proteomes" id="UP000009168">
    <property type="component" value="Unassembled WGS sequence"/>
</dbReference>
<dbReference type="Gene3D" id="4.10.60.10">
    <property type="entry name" value="Zinc finger, CCHC-type"/>
    <property type="match status" value="1"/>
</dbReference>
<dbReference type="STRING" id="312017.I7M3F9"/>
<dbReference type="eggNOG" id="KOG0119">
    <property type="taxonomic scope" value="Eukaryota"/>
</dbReference>
<evidence type="ECO:0000256" key="5">
    <source>
        <dbReference type="ARBA" id="ARBA00022771"/>
    </source>
</evidence>
<evidence type="ECO:0000256" key="2">
    <source>
        <dbReference type="ARBA" id="ARBA00010382"/>
    </source>
</evidence>
<dbReference type="InterPro" id="IPR047086">
    <property type="entry name" value="SF1-HH_sf"/>
</dbReference>
<dbReference type="GO" id="GO:0045131">
    <property type="term" value="F:pre-mRNA branch point binding"/>
    <property type="evidence" value="ECO:0007669"/>
    <property type="project" value="UniProtKB-UniRule"/>
</dbReference>
<dbReference type="SUPFAM" id="SSF54791">
    <property type="entry name" value="Eukaryotic type KH-domain (KH-domain type I)"/>
    <property type="match status" value="1"/>
</dbReference>
<dbReference type="InterPro" id="IPR055256">
    <property type="entry name" value="KH_1_KHDC4/BBP-like"/>
</dbReference>
<dbReference type="InterPro" id="IPR045071">
    <property type="entry name" value="BBP-like"/>
</dbReference>
<dbReference type="GO" id="GO:0000398">
    <property type="term" value="P:mRNA splicing, via spliceosome"/>
    <property type="evidence" value="ECO:0007669"/>
    <property type="project" value="UniProtKB-UniRule"/>
</dbReference>
<dbReference type="Pfam" id="PF16275">
    <property type="entry name" value="SF1-HH"/>
    <property type="match status" value="1"/>
</dbReference>
<evidence type="ECO:0000256" key="13">
    <source>
        <dbReference type="SAM" id="MobiDB-lite"/>
    </source>
</evidence>
<name>I7M3F9_TETTS</name>
<evidence type="ECO:0000256" key="1">
    <source>
        <dbReference type="ARBA" id="ARBA00004123"/>
    </source>
</evidence>
<evidence type="ECO:0000256" key="12">
    <source>
        <dbReference type="RuleBase" id="RU367126"/>
    </source>
</evidence>
<evidence type="ECO:0000256" key="8">
    <source>
        <dbReference type="ARBA" id="ARBA00023187"/>
    </source>
</evidence>
<comment type="function">
    <text evidence="12">Necessary for the splicing of pre-mRNA. Has a role in the recognition of the branch site (5'-UACUAAC-3'), the pyrimidine tract and the 3'-splice site at the 3'-end of introns.</text>
</comment>
<dbReference type="GeneID" id="7826950"/>
<dbReference type="AlphaFoldDB" id="I7M3F9"/>
<protein>
    <recommendedName>
        <fullName evidence="12">Branchpoint-bridging protein</fullName>
    </recommendedName>
</protein>
<evidence type="ECO:0000256" key="9">
    <source>
        <dbReference type="ARBA" id="ARBA00023242"/>
    </source>
</evidence>
<keyword evidence="4 12" id="KW-0479">Metal-binding</keyword>
<dbReference type="GO" id="GO:0008270">
    <property type="term" value="F:zinc ion binding"/>
    <property type="evidence" value="ECO:0007669"/>
    <property type="project" value="UniProtKB-UniRule"/>
</dbReference>
<dbReference type="InterPro" id="IPR004087">
    <property type="entry name" value="KH_dom"/>
</dbReference>
<evidence type="ECO:0000256" key="4">
    <source>
        <dbReference type="ARBA" id="ARBA00022723"/>
    </source>
</evidence>
<accession>I7M3F9</accession>
<evidence type="ECO:0000256" key="3">
    <source>
        <dbReference type="ARBA" id="ARBA00022664"/>
    </source>
</evidence>
<feature type="domain" description="CCHC-type" evidence="14">
    <location>
        <begin position="408"/>
        <end position="423"/>
    </location>
</feature>
<dbReference type="SUPFAM" id="SSF57756">
    <property type="entry name" value="Retrovirus zinc finger-like domains"/>
    <property type="match status" value="1"/>
</dbReference>
<dbReference type="PROSITE" id="PS50158">
    <property type="entry name" value="ZF_CCHC"/>
    <property type="match status" value="1"/>
</dbReference>
<evidence type="ECO:0000256" key="6">
    <source>
        <dbReference type="ARBA" id="ARBA00022833"/>
    </source>
</evidence>
<evidence type="ECO:0000313" key="15">
    <source>
        <dbReference type="EMBL" id="EAS03075.2"/>
    </source>
</evidence>
<keyword evidence="8 12" id="KW-0508">mRNA splicing</keyword>
<gene>
    <name evidence="15" type="ORF">TTHERM_00444570</name>
</gene>
<keyword evidence="7 11" id="KW-0694">RNA-binding</keyword>
<dbReference type="EMBL" id="GG662504">
    <property type="protein sequence ID" value="EAS03075.2"/>
    <property type="molecule type" value="Genomic_DNA"/>
</dbReference>
<reference evidence="16" key="1">
    <citation type="journal article" date="2006" name="PLoS Biol.">
        <title>Macronuclear genome sequence of the ciliate Tetrahymena thermophila, a model eukaryote.</title>
        <authorList>
            <person name="Eisen J.A."/>
            <person name="Coyne R.S."/>
            <person name="Wu M."/>
            <person name="Wu D."/>
            <person name="Thiagarajan M."/>
            <person name="Wortman J.R."/>
            <person name="Badger J.H."/>
            <person name="Ren Q."/>
            <person name="Amedeo P."/>
            <person name="Jones K.M."/>
            <person name="Tallon L.J."/>
            <person name="Delcher A.L."/>
            <person name="Salzberg S.L."/>
            <person name="Silva J.C."/>
            <person name="Haas B.J."/>
            <person name="Majoros W.H."/>
            <person name="Farzad M."/>
            <person name="Carlton J.M."/>
            <person name="Smith R.K. Jr."/>
            <person name="Garg J."/>
            <person name="Pearlman R.E."/>
            <person name="Karrer K.M."/>
            <person name="Sun L."/>
            <person name="Manning G."/>
            <person name="Elde N.C."/>
            <person name="Turkewitz A.P."/>
            <person name="Asai D.J."/>
            <person name="Wilkes D.E."/>
            <person name="Wang Y."/>
            <person name="Cai H."/>
            <person name="Collins K."/>
            <person name="Stewart B.A."/>
            <person name="Lee S.R."/>
            <person name="Wilamowska K."/>
            <person name="Weinberg Z."/>
            <person name="Ruzzo W.L."/>
            <person name="Wloga D."/>
            <person name="Gaertig J."/>
            <person name="Frankel J."/>
            <person name="Tsao C.-C."/>
            <person name="Gorovsky M.A."/>
            <person name="Keeling P.J."/>
            <person name="Waller R.F."/>
            <person name="Patron N.J."/>
            <person name="Cherry J.M."/>
            <person name="Stover N.A."/>
            <person name="Krieger C.J."/>
            <person name="del Toro C."/>
            <person name="Ryder H.F."/>
            <person name="Williamson S.C."/>
            <person name="Barbeau R.A."/>
            <person name="Hamilton E.P."/>
            <person name="Orias E."/>
        </authorList>
    </citation>
    <scope>NUCLEOTIDE SEQUENCE [LARGE SCALE GENOMIC DNA]</scope>
    <source>
        <strain evidence="16">SB210</strain>
    </source>
</reference>
<evidence type="ECO:0000256" key="11">
    <source>
        <dbReference type="PROSITE-ProRule" id="PRU00117"/>
    </source>
</evidence>
<evidence type="ECO:0000259" key="14">
    <source>
        <dbReference type="PROSITE" id="PS50158"/>
    </source>
</evidence>
<dbReference type="GO" id="GO:0048024">
    <property type="term" value="P:regulation of mRNA splicing, via spliceosome"/>
    <property type="evidence" value="ECO:0007669"/>
    <property type="project" value="TreeGrafter"/>
</dbReference>
<dbReference type="InParanoid" id="I7M3F9"/>
<dbReference type="PROSITE" id="PS50084">
    <property type="entry name" value="KH_TYPE_1"/>
    <property type="match status" value="1"/>
</dbReference>
<organism evidence="15 16">
    <name type="scientific">Tetrahymena thermophila (strain SB210)</name>
    <dbReference type="NCBI Taxonomy" id="312017"/>
    <lineage>
        <taxon>Eukaryota</taxon>
        <taxon>Sar</taxon>
        <taxon>Alveolata</taxon>
        <taxon>Ciliophora</taxon>
        <taxon>Intramacronucleata</taxon>
        <taxon>Oligohymenophorea</taxon>
        <taxon>Hymenostomatida</taxon>
        <taxon>Tetrahymenina</taxon>
        <taxon>Tetrahymenidae</taxon>
        <taxon>Tetrahymena</taxon>
    </lineage>
</organism>
<dbReference type="Gene3D" id="3.30.1370.10">
    <property type="entry name" value="K Homology domain, type 1"/>
    <property type="match status" value="1"/>
</dbReference>
<feature type="region of interest" description="Disordered" evidence="13">
    <location>
        <begin position="502"/>
        <end position="606"/>
    </location>
</feature>
<dbReference type="InterPro" id="IPR036612">
    <property type="entry name" value="KH_dom_type_1_sf"/>
</dbReference>
<dbReference type="GO" id="GO:0003729">
    <property type="term" value="F:mRNA binding"/>
    <property type="evidence" value="ECO:0007669"/>
    <property type="project" value="TreeGrafter"/>
</dbReference>
<dbReference type="SMART" id="SM00343">
    <property type="entry name" value="ZnF_C2HC"/>
    <property type="match status" value="2"/>
</dbReference>
<dbReference type="Pfam" id="PF22675">
    <property type="entry name" value="KH-I_KHDC4-BBP"/>
    <property type="match status" value="1"/>
</dbReference>
<dbReference type="PANTHER" id="PTHR11208:SF45">
    <property type="entry name" value="SPLICING FACTOR 1"/>
    <property type="match status" value="1"/>
</dbReference>
<keyword evidence="16" id="KW-1185">Reference proteome</keyword>
<dbReference type="RefSeq" id="XP_001023320.2">
    <property type="nucleotide sequence ID" value="XM_001023320.2"/>
</dbReference>
<keyword evidence="9 12" id="KW-0539">Nucleus</keyword>
<dbReference type="SMART" id="SM00322">
    <property type="entry name" value="KH"/>
    <property type="match status" value="1"/>
</dbReference>
<evidence type="ECO:0000256" key="7">
    <source>
        <dbReference type="ARBA" id="ARBA00022884"/>
    </source>
</evidence>
<proteinExistence type="inferred from homology"/>
<comment type="similarity">
    <text evidence="2 12">Belongs to the BBP/SF1 family.</text>
</comment>
<keyword evidence="6 12" id="KW-0862">Zinc</keyword>
<sequence>MSNPIPIALGVFEGQENLDQQEQNKDKKDSQSENNSQKIKDSEEVIISEEIDNGGYFDRTNYDVYNVKRDGYFFADEVKVDGETIFTIPIEKQLEDNEDLPKRKSRWGDRPQRRRKVQVNHIFNPLQGLTTGNGLLSITADGYKYGQQYPDKKEEEEEKFSRWGPEYEKTFHPPPLNYIPQNINDDDLEYIIRLYRLDEIQNKMINKIQTLEDDSDCRSPSPDPIYNEQGKRINTRDYREQESLQKEKYNLIEEAMRINPAFIPPHDFKVQKKQKKIYLPEQNAELLKQKVIGPKGQTHKRLEQESGCKISIKGKGSGNGMKRVENDFNDKLHILLQGDTDEQLEKGATLVDEILRGEDKSNENTFKGGDLVIIHDVLNRDFCSKCHQTGHRDFECQSKTTFNKVDVKCIYCGDKGHISADCKFKRERQQQNRERGNDVDINTQFEQFINQVEGDDRLLSSFGGRANQNKSITNTSFITDAIEIDPNLLMIKADDNLYKNTKEPTFSNGPSAPSYSNDFQQGGYNNNFNKNRDYRRETNDQFNKNNDRFNSQSGSNRQQDSSRAPIPPPILPPGSDHLAPPSFMNQNTMGHFGGLPMPGIANPSAMPPPGMPGSLYPPPMPPGGYPMFNPYAPPGFGGLPPPMFPPHPHLNVPYGYNPLYPQGYNQQNQPHK</sequence>
<keyword evidence="5 10" id="KW-0863">Zinc-finger</keyword>
<dbReference type="PANTHER" id="PTHR11208">
    <property type="entry name" value="RNA-BINDING PROTEIN RELATED"/>
    <property type="match status" value="1"/>
</dbReference>
<feature type="region of interest" description="Disordered" evidence="13">
    <location>
        <begin position="1"/>
        <end position="43"/>
    </location>
</feature>
<feature type="compositionally biased region" description="Basic and acidic residues" evidence="13">
    <location>
        <begin position="530"/>
        <end position="539"/>
    </location>
</feature>
<evidence type="ECO:0000313" key="16">
    <source>
        <dbReference type="Proteomes" id="UP000009168"/>
    </source>
</evidence>
<dbReference type="GO" id="GO:0005681">
    <property type="term" value="C:spliceosomal complex"/>
    <property type="evidence" value="ECO:0007669"/>
    <property type="project" value="UniProtKB-KW"/>
</dbReference>
<feature type="compositionally biased region" description="Basic and acidic residues" evidence="13">
    <location>
        <begin position="22"/>
        <end position="31"/>
    </location>
</feature>
<comment type="subcellular location">
    <subcellularLocation>
        <location evidence="1 12">Nucleus</location>
    </subcellularLocation>
</comment>
<keyword evidence="12" id="KW-0747">Spliceosome</keyword>
<dbReference type="Gene3D" id="6.10.140.1790">
    <property type="match status" value="1"/>
</dbReference>
<dbReference type="OrthoDB" id="6777263at2759"/>
<dbReference type="InterPro" id="IPR032570">
    <property type="entry name" value="SF1-HH"/>
</dbReference>
<evidence type="ECO:0000256" key="10">
    <source>
        <dbReference type="PROSITE-ProRule" id="PRU00047"/>
    </source>
</evidence>